<sequence length="120" mass="13740">MGIRLISLITFVSTFSFSAHALDNRQLSKNEALVSSISSLDSIELNHSKTSPLEKHFVIKMLINDNGLEEYLHRYFVDEHIEIPNWKNWSLTSFSGATLNETALKKHNELSISLALNYRF</sequence>
<keyword evidence="3" id="KW-1185">Reference proteome</keyword>
<proteinExistence type="predicted"/>
<evidence type="ECO:0000313" key="3">
    <source>
        <dbReference type="Proteomes" id="UP000590068"/>
    </source>
</evidence>
<keyword evidence="1" id="KW-0732">Signal</keyword>
<protein>
    <submittedName>
        <fullName evidence="2">Uncharacterized protein</fullName>
    </submittedName>
</protein>
<accession>A0ABX1U2M6</accession>
<name>A0ABX1U2M6_9VIBR</name>
<dbReference type="RefSeq" id="WP_102329467.1">
    <property type="nucleotide sequence ID" value="NZ_AP024864.1"/>
</dbReference>
<organism evidence="2 3">
    <name type="scientific">Vibrio breoganii</name>
    <dbReference type="NCBI Taxonomy" id="553239"/>
    <lineage>
        <taxon>Bacteria</taxon>
        <taxon>Pseudomonadati</taxon>
        <taxon>Pseudomonadota</taxon>
        <taxon>Gammaproteobacteria</taxon>
        <taxon>Vibrionales</taxon>
        <taxon>Vibrionaceae</taxon>
        <taxon>Vibrio</taxon>
    </lineage>
</organism>
<evidence type="ECO:0000256" key="1">
    <source>
        <dbReference type="SAM" id="SignalP"/>
    </source>
</evidence>
<gene>
    <name evidence="2" type="ORF">HJ568_01835</name>
</gene>
<dbReference type="Proteomes" id="UP000590068">
    <property type="component" value="Unassembled WGS sequence"/>
</dbReference>
<reference evidence="2 3" key="1">
    <citation type="submission" date="2020-04" db="EMBL/GenBank/DDBJ databases">
        <title>WGS-Seq of Vibrio isolated by the O'Toole Lab.</title>
        <authorList>
            <person name="Mckone K.P."/>
            <person name="Whitaker R."/>
            <person name="Sevigney J.L."/>
            <person name="Herring J.B."/>
            <person name="O'Toole G."/>
        </authorList>
    </citation>
    <scope>NUCLEOTIDE SEQUENCE [LARGE SCALE GENOMIC DNA]</scope>
    <source>
        <strain evidence="2 3">BS_02</strain>
    </source>
</reference>
<comment type="caution">
    <text evidence="2">The sequence shown here is derived from an EMBL/GenBank/DDBJ whole genome shotgun (WGS) entry which is preliminary data.</text>
</comment>
<feature type="signal peptide" evidence="1">
    <location>
        <begin position="1"/>
        <end position="21"/>
    </location>
</feature>
<dbReference type="GeneID" id="77305850"/>
<evidence type="ECO:0000313" key="2">
    <source>
        <dbReference type="EMBL" id="NMR68712.1"/>
    </source>
</evidence>
<dbReference type="EMBL" id="JABCJR010000002">
    <property type="protein sequence ID" value="NMR68712.1"/>
    <property type="molecule type" value="Genomic_DNA"/>
</dbReference>
<feature type="chain" id="PRO_5047268955" evidence="1">
    <location>
        <begin position="22"/>
        <end position="120"/>
    </location>
</feature>